<dbReference type="GO" id="GO:0005840">
    <property type="term" value="C:ribosome"/>
    <property type="evidence" value="ECO:0007669"/>
    <property type="project" value="UniProtKB-KW"/>
</dbReference>
<dbReference type="EMBL" id="DWYS01000058">
    <property type="protein sequence ID" value="HJB07170.1"/>
    <property type="molecule type" value="Genomic_DNA"/>
</dbReference>
<dbReference type="PROSITE" id="PS50126">
    <property type="entry name" value="S1"/>
    <property type="match status" value="2"/>
</dbReference>
<comment type="caution">
    <text evidence="7">The sequence shown here is derived from an EMBL/GenBank/DDBJ whole genome shotgun (WGS) entry which is preliminary data.</text>
</comment>
<dbReference type="PANTHER" id="PTHR10724:SF7">
    <property type="entry name" value="SMALL RIBOSOMAL SUBUNIT PROTEIN BS1C"/>
    <property type="match status" value="1"/>
</dbReference>
<dbReference type="InterPro" id="IPR003029">
    <property type="entry name" value="S1_domain"/>
</dbReference>
<gene>
    <name evidence="7" type="ORF">H9716_04820</name>
</gene>
<dbReference type="GO" id="GO:1990904">
    <property type="term" value="C:ribonucleoprotein complex"/>
    <property type="evidence" value="ECO:0007669"/>
    <property type="project" value="UniProtKB-KW"/>
</dbReference>
<accession>A0A9D2L732</accession>
<evidence type="ECO:0000259" key="6">
    <source>
        <dbReference type="PROSITE" id="PS50126"/>
    </source>
</evidence>
<reference evidence="7" key="2">
    <citation type="submission" date="2021-04" db="EMBL/GenBank/DDBJ databases">
        <authorList>
            <person name="Gilroy R."/>
        </authorList>
    </citation>
    <scope>NUCLEOTIDE SEQUENCE</scope>
    <source>
        <strain evidence="7">CHK188-4685</strain>
    </source>
</reference>
<sequence length="257" mass="28545">MSEELKKEMEQEVKEEASMPEETMEDYAAELEASYQTLNKRNIEAAEDESGEMEKWNNFVQMKEDHTVVKVKIVEAVKGGVVGYLDDVRAFIPGSHVSTEYVENLEDFKGKTLEAVIITADPENKKLVLSARQVEKDKKEAARKERMAQFKAGDIVEGTVDSIKDYGAFIKLADGVDGLLHVSQISTQRIKHPGVVLKEGQTVKVKILSVGDGRISLSMKALAAAKEEEEAHEHYDYKETASVTTGLGELLKGLKLN</sequence>
<dbReference type="Pfam" id="PF00575">
    <property type="entry name" value="S1"/>
    <property type="match status" value="2"/>
</dbReference>
<feature type="domain" description="S1 motif" evidence="6">
    <location>
        <begin position="66"/>
        <end position="132"/>
    </location>
</feature>
<reference evidence="7" key="1">
    <citation type="journal article" date="2021" name="PeerJ">
        <title>Extensive microbial diversity within the chicken gut microbiome revealed by metagenomics and culture.</title>
        <authorList>
            <person name="Gilroy R."/>
            <person name="Ravi A."/>
            <person name="Getino M."/>
            <person name="Pursley I."/>
            <person name="Horton D.L."/>
            <person name="Alikhan N.F."/>
            <person name="Baker D."/>
            <person name="Gharbi K."/>
            <person name="Hall N."/>
            <person name="Watson M."/>
            <person name="Adriaenssens E.M."/>
            <person name="Foster-Nyarko E."/>
            <person name="Jarju S."/>
            <person name="Secka A."/>
            <person name="Antonio M."/>
            <person name="Oren A."/>
            <person name="Chaudhuri R.R."/>
            <person name="La Ragione R."/>
            <person name="Hildebrand F."/>
            <person name="Pallen M.J."/>
        </authorList>
    </citation>
    <scope>NUCLEOTIDE SEQUENCE</scope>
    <source>
        <strain evidence="7">CHK188-4685</strain>
    </source>
</reference>
<dbReference type="FunFam" id="2.40.50.140:FF:000103">
    <property type="entry name" value="protein RRP5 homolog"/>
    <property type="match status" value="1"/>
</dbReference>
<comment type="function">
    <text evidence="4">Binds mRNA; thus facilitating recognition of the initiation point. It is needed to translate mRNA with a short Shine-Dalgarno (SD) purine-rich sequence.</text>
</comment>
<evidence type="ECO:0000313" key="8">
    <source>
        <dbReference type="Proteomes" id="UP000886804"/>
    </source>
</evidence>
<dbReference type="GO" id="GO:0003729">
    <property type="term" value="F:mRNA binding"/>
    <property type="evidence" value="ECO:0007669"/>
    <property type="project" value="TreeGrafter"/>
</dbReference>
<dbReference type="SMART" id="SM00316">
    <property type="entry name" value="S1"/>
    <property type="match status" value="2"/>
</dbReference>
<dbReference type="CDD" id="cd04465">
    <property type="entry name" value="S1_RPS1_repeat_ec2_hs2"/>
    <property type="match status" value="1"/>
</dbReference>
<comment type="similarity">
    <text evidence="1">Belongs to the bacterial ribosomal protein bS1 family.</text>
</comment>
<evidence type="ECO:0000256" key="3">
    <source>
        <dbReference type="ARBA" id="ARBA00023274"/>
    </source>
</evidence>
<evidence type="ECO:0000256" key="4">
    <source>
        <dbReference type="ARBA" id="ARBA00025604"/>
    </source>
</evidence>
<dbReference type="GO" id="GO:0006412">
    <property type="term" value="P:translation"/>
    <property type="evidence" value="ECO:0007669"/>
    <property type="project" value="TreeGrafter"/>
</dbReference>
<dbReference type="Proteomes" id="UP000886804">
    <property type="component" value="Unassembled WGS sequence"/>
</dbReference>
<dbReference type="Gene3D" id="2.40.50.140">
    <property type="entry name" value="Nucleic acid-binding proteins"/>
    <property type="match status" value="2"/>
</dbReference>
<dbReference type="SUPFAM" id="SSF50249">
    <property type="entry name" value="Nucleic acid-binding proteins"/>
    <property type="match status" value="2"/>
</dbReference>
<dbReference type="PANTHER" id="PTHR10724">
    <property type="entry name" value="30S RIBOSOMAL PROTEIN S1"/>
    <property type="match status" value="1"/>
</dbReference>
<proteinExistence type="inferred from homology"/>
<evidence type="ECO:0000256" key="5">
    <source>
        <dbReference type="SAM" id="MobiDB-lite"/>
    </source>
</evidence>
<organism evidence="7 8">
    <name type="scientific">Candidatus Enterocloster faecavium</name>
    <dbReference type="NCBI Taxonomy" id="2838560"/>
    <lineage>
        <taxon>Bacteria</taxon>
        <taxon>Bacillati</taxon>
        <taxon>Bacillota</taxon>
        <taxon>Clostridia</taxon>
        <taxon>Lachnospirales</taxon>
        <taxon>Lachnospiraceae</taxon>
        <taxon>Enterocloster</taxon>
    </lineage>
</organism>
<dbReference type="InterPro" id="IPR035104">
    <property type="entry name" value="Ribosomal_protein_S1-like"/>
</dbReference>
<name>A0A9D2L732_9FIRM</name>
<dbReference type="InterPro" id="IPR012340">
    <property type="entry name" value="NA-bd_OB-fold"/>
</dbReference>
<feature type="region of interest" description="Disordered" evidence="5">
    <location>
        <begin position="1"/>
        <end position="23"/>
    </location>
</feature>
<feature type="compositionally biased region" description="Basic and acidic residues" evidence="5">
    <location>
        <begin position="1"/>
        <end position="17"/>
    </location>
</feature>
<dbReference type="GO" id="GO:0003735">
    <property type="term" value="F:structural constituent of ribosome"/>
    <property type="evidence" value="ECO:0007669"/>
    <property type="project" value="TreeGrafter"/>
</dbReference>
<dbReference type="PRINTS" id="PR00681">
    <property type="entry name" value="RIBOSOMALS1"/>
</dbReference>
<dbReference type="InterPro" id="IPR050437">
    <property type="entry name" value="Ribos_protein_bS1-like"/>
</dbReference>
<keyword evidence="3" id="KW-0687">Ribonucleoprotein</keyword>
<keyword evidence="2" id="KW-0689">Ribosomal protein</keyword>
<feature type="domain" description="S1 motif" evidence="6">
    <location>
        <begin position="153"/>
        <end position="220"/>
    </location>
</feature>
<evidence type="ECO:0000256" key="1">
    <source>
        <dbReference type="ARBA" id="ARBA00006767"/>
    </source>
</evidence>
<dbReference type="AlphaFoldDB" id="A0A9D2L732"/>
<evidence type="ECO:0000313" key="7">
    <source>
        <dbReference type="EMBL" id="HJB07170.1"/>
    </source>
</evidence>
<evidence type="ECO:0000256" key="2">
    <source>
        <dbReference type="ARBA" id="ARBA00022980"/>
    </source>
</evidence>
<protein>
    <submittedName>
        <fullName evidence="7">S1 RNA-binding domain-containing protein</fullName>
    </submittedName>
</protein>